<name>A0A0C5VBS7_9GAMM</name>
<keyword evidence="2" id="KW-1185">Reference proteome</keyword>
<organism evidence="1 2">
    <name type="scientific">Gynuella sunshinyii YC6258</name>
    <dbReference type="NCBI Taxonomy" id="1445510"/>
    <lineage>
        <taxon>Bacteria</taxon>
        <taxon>Pseudomonadati</taxon>
        <taxon>Pseudomonadota</taxon>
        <taxon>Gammaproteobacteria</taxon>
        <taxon>Oceanospirillales</taxon>
        <taxon>Saccharospirillaceae</taxon>
        <taxon>Gynuella</taxon>
    </lineage>
</organism>
<protein>
    <submittedName>
        <fullName evidence="1">Uncharacterized protein</fullName>
    </submittedName>
</protein>
<dbReference type="HOGENOM" id="CLU_3328502_0_0_6"/>
<dbReference type="AlphaFoldDB" id="A0A0C5VBS7"/>
<dbReference type="KEGG" id="gsn:YC6258_04738"/>
<proteinExistence type="predicted"/>
<gene>
    <name evidence="1" type="ORF">YC6258_04738</name>
</gene>
<evidence type="ECO:0000313" key="1">
    <source>
        <dbReference type="EMBL" id="AJQ96770.1"/>
    </source>
</evidence>
<evidence type="ECO:0000313" key="2">
    <source>
        <dbReference type="Proteomes" id="UP000032266"/>
    </source>
</evidence>
<dbReference type="Proteomes" id="UP000032266">
    <property type="component" value="Chromosome"/>
</dbReference>
<accession>A0A0C5VBS7</accession>
<dbReference type="EMBL" id="CP007142">
    <property type="protein sequence ID" value="AJQ96770.1"/>
    <property type="molecule type" value="Genomic_DNA"/>
</dbReference>
<sequence length="38" mass="4546">MQPRTDKCGISQYNDHIDEQLLERIIATQAVKYFHVFH</sequence>
<reference evidence="1 2" key="1">
    <citation type="submission" date="2014-01" db="EMBL/GenBank/DDBJ databases">
        <title>Full genme sequencing of cellulolytic bacterium Gynuella sunshinyii YC6258T gen. nov., sp. nov.</title>
        <authorList>
            <person name="Khan H."/>
            <person name="Chung E.J."/>
            <person name="Chung Y.R."/>
        </authorList>
    </citation>
    <scope>NUCLEOTIDE SEQUENCE [LARGE SCALE GENOMIC DNA]</scope>
    <source>
        <strain evidence="1 2">YC6258</strain>
    </source>
</reference>
<dbReference type="STRING" id="1445510.YC6258_04738"/>